<keyword evidence="1" id="KW-0472">Membrane</keyword>
<proteinExistence type="predicted"/>
<dbReference type="Proteomes" id="UP000708208">
    <property type="component" value="Unassembled WGS sequence"/>
</dbReference>
<gene>
    <name evidence="2" type="ORF">AFUS01_LOCUS16594</name>
</gene>
<dbReference type="AlphaFoldDB" id="A0A8J2KKV9"/>
<feature type="transmembrane region" description="Helical" evidence="1">
    <location>
        <begin position="44"/>
        <end position="65"/>
    </location>
</feature>
<protein>
    <submittedName>
        <fullName evidence="2">Uncharacterized protein</fullName>
    </submittedName>
</protein>
<feature type="transmembrane region" description="Helical" evidence="1">
    <location>
        <begin position="289"/>
        <end position="308"/>
    </location>
</feature>
<organism evidence="2 3">
    <name type="scientific">Allacma fusca</name>
    <dbReference type="NCBI Taxonomy" id="39272"/>
    <lineage>
        <taxon>Eukaryota</taxon>
        <taxon>Metazoa</taxon>
        <taxon>Ecdysozoa</taxon>
        <taxon>Arthropoda</taxon>
        <taxon>Hexapoda</taxon>
        <taxon>Collembola</taxon>
        <taxon>Symphypleona</taxon>
        <taxon>Sminthuridae</taxon>
        <taxon>Allacma</taxon>
    </lineage>
</organism>
<feature type="transmembrane region" description="Helical" evidence="1">
    <location>
        <begin position="135"/>
        <end position="156"/>
    </location>
</feature>
<feature type="transmembrane region" description="Helical" evidence="1">
    <location>
        <begin position="77"/>
        <end position="95"/>
    </location>
</feature>
<feature type="transmembrane region" description="Helical" evidence="1">
    <location>
        <begin position="176"/>
        <end position="202"/>
    </location>
</feature>
<reference evidence="2" key="1">
    <citation type="submission" date="2021-06" db="EMBL/GenBank/DDBJ databases">
        <authorList>
            <person name="Hodson N. C."/>
            <person name="Mongue J. A."/>
            <person name="Jaron S. K."/>
        </authorList>
    </citation>
    <scope>NUCLEOTIDE SEQUENCE</scope>
</reference>
<keyword evidence="1" id="KW-0812">Transmembrane</keyword>
<evidence type="ECO:0000313" key="2">
    <source>
        <dbReference type="EMBL" id="CAG7727765.1"/>
    </source>
</evidence>
<accession>A0A8J2KKV9</accession>
<feature type="transmembrane region" description="Helical" evidence="1">
    <location>
        <begin position="262"/>
        <end position="283"/>
    </location>
</feature>
<keyword evidence="3" id="KW-1185">Reference proteome</keyword>
<dbReference type="EMBL" id="CAJVCH010153643">
    <property type="protein sequence ID" value="CAG7727765.1"/>
    <property type="molecule type" value="Genomic_DNA"/>
</dbReference>
<keyword evidence="1" id="KW-1133">Transmembrane helix</keyword>
<name>A0A8J2KKV9_9HEXA</name>
<evidence type="ECO:0000256" key="1">
    <source>
        <dbReference type="SAM" id="Phobius"/>
    </source>
</evidence>
<evidence type="ECO:0000313" key="3">
    <source>
        <dbReference type="Proteomes" id="UP000708208"/>
    </source>
</evidence>
<comment type="caution">
    <text evidence="2">The sequence shown here is derived from an EMBL/GenBank/DDBJ whole genome shotgun (WGS) entry which is preliminary data.</text>
</comment>
<sequence>MLSQKYFILNHLSFALASYLNVLPIEVDLETGKYSRQKCEKKLLIWKCLVLVSILRFGGCLWKLLQMVFWPLEYYSLEIFPVHVMLVFGTVACTYNNYCCFFKFPEVTTSLTNYLMEDDGDDGNFDWRTVSTQEIAALCLPLAFIISFLIGLFTFFYNPYAPFFLFQWLGPERQNWLTFIIVLAIDCTVFTVCLFPVTMLAFNCMIFFEKCIEQISSCSKLIKERLKAQKLTPMHLLLACKRCRDLQLWIQLFNIVFADNVFWVKNIIITLGIILISFSVLLFKKSAGYSATFLYAGITSALIFNLAFEKAFAIPVSLKRCKNTIVIASKKHEISQFVCKRMRSIPLVAINVGIYHKFGRMSTVNFWSFIVRNVMRILIAHGR</sequence>